<evidence type="ECO:0000313" key="1">
    <source>
        <dbReference type="EMBL" id="SEK61536.1"/>
    </source>
</evidence>
<name>A0A1H7IGB1_9LACT</name>
<accession>A0A1H7IGB1</accession>
<dbReference type="Proteomes" id="UP000199081">
    <property type="component" value="Unassembled WGS sequence"/>
</dbReference>
<dbReference type="AlphaFoldDB" id="A0A1H7IGB1"/>
<keyword evidence="2" id="KW-1185">Reference proteome</keyword>
<evidence type="ECO:0000313" key="2">
    <source>
        <dbReference type="Proteomes" id="UP000199081"/>
    </source>
</evidence>
<dbReference type="STRING" id="426702.SAMN04488099_104125"/>
<dbReference type="RefSeq" id="WP_170230962.1">
    <property type="nucleotide sequence ID" value="NZ_BJYC01000004.1"/>
</dbReference>
<reference evidence="2" key="1">
    <citation type="submission" date="2016-10" db="EMBL/GenBank/DDBJ databases">
        <authorList>
            <person name="Varghese N."/>
            <person name="Submissions S."/>
        </authorList>
    </citation>
    <scope>NUCLEOTIDE SEQUENCE [LARGE SCALE GENOMIC DNA]</scope>
    <source>
        <strain evidence="2">DSM 19183</strain>
    </source>
</reference>
<sequence length="50" mass="6100">MTDEEKAKIILESMEEYLQIDWNFEKYYMLGIKKGLKKIDQQEKDKEKSL</sequence>
<protein>
    <submittedName>
        <fullName evidence="1">Uncharacterized protein</fullName>
    </submittedName>
</protein>
<proteinExistence type="predicted"/>
<gene>
    <name evidence="1" type="ORF">SAMN04488099_104125</name>
</gene>
<dbReference type="EMBL" id="FNZU01000004">
    <property type="protein sequence ID" value="SEK61536.1"/>
    <property type="molecule type" value="Genomic_DNA"/>
</dbReference>
<organism evidence="1 2">
    <name type="scientific">Alkalibacterium pelagium</name>
    <dbReference type="NCBI Taxonomy" id="426702"/>
    <lineage>
        <taxon>Bacteria</taxon>
        <taxon>Bacillati</taxon>
        <taxon>Bacillota</taxon>
        <taxon>Bacilli</taxon>
        <taxon>Lactobacillales</taxon>
        <taxon>Carnobacteriaceae</taxon>
        <taxon>Alkalibacterium</taxon>
    </lineage>
</organism>